<dbReference type="AlphaFoldDB" id="A0A939BR45"/>
<feature type="transmembrane region" description="Helical" evidence="1">
    <location>
        <begin position="29"/>
        <end position="48"/>
    </location>
</feature>
<keyword evidence="3" id="KW-1185">Reference proteome</keyword>
<keyword evidence="1" id="KW-1133">Transmembrane helix</keyword>
<reference evidence="2" key="1">
    <citation type="submission" date="2021-01" db="EMBL/GenBank/DDBJ databases">
        <title>Genomic Encyclopedia of Type Strains, Phase IV (KMG-IV): sequencing the most valuable type-strain genomes for metagenomic binning, comparative biology and taxonomic classification.</title>
        <authorList>
            <person name="Goeker M."/>
        </authorList>
    </citation>
    <scope>NUCLEOTIDE SEQUENCE</scope>
    <source>
        <strain evidence="2">DSM 25523</strain>
    </source>
</reference>
<feature type="transmembrane region" description="Helical" evidence="1">
    <location>
        <begin position="122"/>
        <end position="143"/>
    </location>
</feature>
<evidence type="ECO:0000313" key="2">
    <source>
        <dbReference type="EMBL" id="MBM7589202.1"/>
    </source>
</evidence>
<keyword evidence="1" id="KW-0472">Membrane</keyword>
<feature type="transmembrane region" description="Helical" evidence="1">
    <location>
        <begin position="60"/>
        <end position="82"/>
    </location>
</feature>
<protein>
    <submittedName>
        <fullName evidence="2">Magnesium-transporting ATPase (P-type)</fullName>
    </submittedName>
</protein>
<dbReference type="Proteomes" id="UP000717624">
    <property type="component" value="Unassembled WGS sequence"/>
</dbReference>
<comment type="caution">
    <text evidence="2">The sequence shown here is derived from an EMBL/GenBank/DDBJ whole genome shotgun (WGS) entry which is preliminary data.</text>
</comment>
<evidence type="ECO:0000256" key="1">
    <source>
        <dbReference type="SAM" id="Phobius"/>
    </source>
</evidence>
<sequence length="177" mass="20951">MRFVLVLLLVVPWLSLFWLDKQTIKRYMPVTIFTALLMTIIFQIAYTFKWWTIHQSIVPWGYMIDVSFAYGIFTVGTLWIFVLTYRKFWIYLLTNVAMDAIFAFVVFPLLDKTGVATLHKISAWQYFLVILAISLLIYGYQAWQEPIFAAPGNERKKFRMFGDMPEKGFMSRRQKAE</sequence>
<proteinExistence type="predicted"/>
<name>A0A939BR45_9BACL</name>
<dbReference type="EMBL" id="JAFBEB010000002">
    <property type="protein sequence ID" value="MBM7589202.1"/>
    <property type="molecule type" value="Genomic_DNA"/>
</dbReference>
<accession>A0A939BR45</accession>
<keyword evidence="1" id="KW-0812">Transmembrane</keyword>
<evidence type="ECO:0000313" key="3">
    <source>
        <dbReference type="Proteomes" id="UP000717624"/>
    </source>
</evidence>
<feature type="transmembrane region" description="Helical" evidence="1">
    <location>
        <begin position="88"/>
        <end position="110"/>
    </location>
</feature>
<organism evidence="2 3">
    <name type="scientific">Brevibacillus fulvus</name>
    <dbReference type="NCBI Taxonomy" id="1125967"/>
    <lineage>
        <taxon>Bacteria</taxon>
        <taxon>Bacillati</taxon>
        <taxon>Bacillota</taxon>
        <taxon>Bacilli</taxon>
        <taxon>Bacillales</taxon>
        <taxon>Paenibacillaceae</taxon>
        <taxon>Brevibacillus</taxon>
    </lineage>
</organism>
<gene>
    <name evidence="2" type="ORF">JOD01_000800</name>
</gene>
<dbReference type="RefSeq" id="WP_204516936.1">
    <property type="nucleotide sequence ID" value="NZ_BAABIN010000015.1"/>
</dbReference>